<dbReference type="Proteomes" id="UP000705283">
    <property type="component" value="Unassembled WGS sequence"/>
</dbReference>
<evidence type="ECO:0000313" key="4">
    <source>
        <dbReference type="Proteomes" id="UP000705283"/>
    </source>
</evidence>
<evidence type="ECO:0000313" key="3">
    <source>
        <dbReference type="Proteomes" id="UP000192722"/>
    </source>
</evidence>
<dbReference type="RefSeq" id="WP_084984015.1">
    <property type="nucleotide sequence ID" value="NZ_CBCSCF010000003.1"/>
</dbReference>
<organism evidence="1 4">
    <name type="scientific">Rouxiella silvae</name>
    <dbReference type="NCBI Taxonomy" id="1646373"/>
    <lineage>
        <taxon>Bacteria</taxon>
        <taxon>Pseudomonadati</taxon>
        <taxon>Pseudomonadota</taxon>
        <taxon>Gammaproteobacteria</taxon>
        <taxon>Enterobacterales</taxon>
        <taxon>Yersiniaceae</taxon>
        <taxon>Rouxiella</taxon>
    </lineage>
</organism>
<reference evidence="1" key="3">
    <citation type="submission" date="2020-11" db="EMBL/GenBank/DDBJ databases">
        <authorList>
            <person name="Lee S.D."/>
        </authorList>
    </citation>
    <scope>NUCLEOTIDE SEQUENCE</scope>
    <source>
        <strain evidence="1">SAP-2</strain>
    </source>
</reference>
<comment type="caution">
    <text evidence="1">The sequence shown here is derived from an EMBL/GenBank/DDBJ whole genome shotgun (WGS) entry which is preliminary data.</text>
</comment>
<accession>A0AA41BXD6</accession>
<proteinExistence type="predicted"/>
<keyword evidence="3" id="KW-1185">Reference proteome</keyword>
<sequence>MPVSISSKTDDLFQTLNSHAAAVSKNTRVAIPGTIQTFDPDTIRCVVLLGVKVATTVAKGVMTVFHTCADRSLISSMDTMLIFNVATIYLSNVFTSAQKICPQLRNANEDNRELRLACELFNRLLIIKNRQIISAS</sequence>
<reference evidence="2" key="1">
    <citation type="submission" date="2016-12" db="EMBL/GenBank/DDBJ databases">
        <authorList>
            <person name="Le Fleche-Mateos A."/>
        </authorList>
    </citation>
    <scope>NUCLEOTIDE SEQUENCE</scope>
    <source>
        <strain evidence="2">213</strain>
    </source>
</reference>
<dbReference type="EMBL" id="MRWD01000051">
    <property type="protein sequence ID" value="ORJ19682.1"/>
    <property type="molecule type" value="Genomic_DNA"/>
</dbReference>
<evidence type="ECO:0000313" key="1">
    <source>
        <dbReference type="EMBL" id="MBF6637483.1"/>
    </source>
</evidence>
<reference evidence="2 3" key="2">
    <citation type="journal article" date="2017" name="Int. J. Syst. Evol. Microbiol.">
        <title>Rouxiella badensis sp. nov. and Rouxiella silvae sp. nov. isolated from peat bog soil in Germany and emendation of the genus description.</title>
        <authorList>
            <person name="Le Fleche-Mateos A."/>
            <person name="Kugler J.H."/>
            <person name="Hansen S.H."/>
            <person name="Syldatk C."/>
            <person name="Hausmann R."/>
            <person name="Lomprez F."/>
            <person name="Vandenbogaert M."/>
            <person name="Manuguerra J.C."/>
            <person name="Grimont P.A."/>
        </authorList>
    </citation>
    <scope>NUCLEOTIDE SEQUENCE [LARGE SCALE GENOMIC DNA]</scope>
    <source>
        <strain evidence="2 3">213</strain>
    </source>
</reference>
<protein>
    <submittedName>
        <fullName evidence="1">Uncharacterized protein</fullName>
    </submittedName>
</protein>
<name>A0AA41BXD6_9GAMM</name>
<dbReference type="Proteomes" id="UP000192722">
    <property type="component" value="Unassembled WGS sequence"/>
</dbReference>
<evidence type="ECO:0000313" key="2">
    <source>
        <dbReference type="EMBL" id="ORJ19682.1"/>
    </source>
</evidence>
<reference evidence="1" key="4">
    <citation type="submission" date="2022-09" db="EMBL/GenBank/DDBJ databases">
        <title>Rouxiella aceris sp. nov., isolated from tree sap and emended description of the genus Rhouxiella.</title>
        <authorList>
            <person name="Kim I.S."/>
        </authorList>
    </citation>
    <scope>NUCLEOTIDE SEQUENCE</scope>
    <source>
        <strain evidence="1">SAP-2</strain>
    </source>
</reference>
<dbReference type="EMBL" id="JADMKS010000005">
    <property type="protein sequence ID" value="MBF6637483.1"/>
    <property type="molecule type" value="Genomic_DNA"/>
</dbReference>
<dbReference type="AlphaFoldDB" id="A0AA41BXD6"/>
<gene>
    <name evidence="2" type="ORF">BS639_18650</name>
    <name evidence="1" type="ORF">ITX54_12520</name>
</gene>